<feature type="region of interest" description="Disordered" evidence="6">
    <location>
        <begin position="194"/>
        <end position="663"/>
    </location>
</feature>
<evidence type="ECO:0000256" key="3">
    <source>
        <dbReference type="ARBA" id="ARBA00022553"/>
    </source>
</evidence>
<feature type="domain" description="FIP-RBD" evidence="8">
    <location>
        <begin position="1199"/>
        <end position="1261"/>
    </location>
</feature>
<dbReference type="InterPro" id="IPR000008">
    <property type="entry name" value="C2_dom"/>
</dbReference>
<organism evidence="9 10">
    <name type="scientific">Crenichthys baileyi</name>
    <name type="common">White River springfish</name>
    <dbReference type="NCBI Taxonomy" id="28760"/>
    <lineage>
        <taxon>Eukaryota</taxon>
        <taxon>Metazoa</taxon>
        <taxon>Chordata</taxon>
        <taxon>Craniata</taxon>
        <taxon>Vertebrata</taxon>
        <taxon>Euteleostomi</taxon>
        <taxon>Actinopterygii</taxon>
        <taxon>Neopterygii</taxon>
        <taxon>Teleostei</taxon>
        <taxon>Neoteleostei</taxon>
        <taxon>Acanthomorphata</taxon>
        <taxon>Ovalentaria</taxon>
        <taxon>Atherinomorphae</taxon>
        <taxon>Cyprinodontiformes</taxon>
        <taxon>Goodeidae</taxon>
        <taxon>Crenichthys</taxon>
    </lineage>
</organism>
<keyword evidence="2" id="KW-0813">Transport</keyword>
<dbReference type="AlphaFoldDB" id="A0AAV9S2I5"/>
<protein>
    <recommendedName>
        <fullName evidence="11">Rab11 family-interacting protein 1</fullName>
    </recommendedName>
</protein>
<evidence type="ECO:0000313" key="10">
    <source>
        <dbReference type="Proteomes" id="UP001311232"/>
    </source>
</evidence>
<dbReference type="GO" id="GO:0055037">
    <property type="term" value="C:recycling endosome"/>
    <property type="evidence" value="ECO:0007669"/>
    <property type="project" value="UniProtKB-SubCell"/>
</dbReference>
<feature type="compositionally biased region" description="Basic and acidic residues" evidence="6">
    <location>
        <begin position="811"/>
        <end position="858"/>
    </location>
</feature>
<dbReference type="PROSITE" id="PS50004">
    <property type="entry name" value="C2"/>
    <property type="match status" value="1"/>
</dbReference>
<dbReference type="Pfam" id="PF00168">
    <property type="entry name" value="C2"/>
    <property type="match status" value="1"/>
</dbReference>
<dbReference type="SUPFAM" id="SSF49562">
    <property type="entry name" value="C2 domain (Calcium/lipid-binding domain, CaLB)"/>
    <property type="match status" value="1"/>
</dbReference>
<feature type="compositionally biased region" description="Basic residues" evidence="6">
    <location>
        <begin position="265"/>
        <end position="275"/>
    </location>
</feature>
<reference evidence="9 10" key="1">
    <citation type="submission" date="2021-06" db="EMBL/GenBank/DDBJ databases">
        <authorList>
            <person name="Palmer J.M."/>
        </authorList>
    </citation>
    <scope>NUCLEOTIDE SEQUENCE [LARGE SCALE GENOMIC DNA]</scope>
    <source>
        <strain evidence="9 10">MEX-2019</strain>
        <tissue evidence="9">Muscle</tissue>
    </source>
</reference>
<dbReference type="Proteomes" id="UP001311232">
    <property type="component" value="Unassembled WGS sequence"/>
</dbReference>
<dbReference type="PANTHER" id="PTHR15746">
    <property type="entry name" value="RAB11-RELATED"/>
    <property type="match status" value="1"/>
</dbReference>
<dbReference type="PROSITE" id="PS51511">
    <property type="entry name" value="FIP_RBD"/>
    <property type="match status" value="1"/>
</dbReference>
<dbReference type="GO" id="GO:0031267">
    <property type="term" value="F:small GTPase binding"/>
    <property type="evidence" value="ECO:0007669"/>
    <property type="project" value="InterPro"/>
</dbReference>
<feature type="compositionally biased region" description="Polar residues" evidence="6">
    <location>
        <begin position="225"/>
        <end position="239"/>
    </location>
</feature>
<feature type="domain" description="C2" evidence="7">
    <location>
        <begin position="1"/>
        <end position="121"/>
    </location>
</feature>
<dbReference type="EMBL" id="JAHHUM010000951">
    <property type="protein sequence ID" value="KAK5615522.1"/>
    <property type="molecule type" value="Genomic_DNA"/>
</dbReference>
<accession>A0AAV9S2I5</accession>
<keyword evidence="10" id="KW-1185">Reference proteome</keyword>
<feature type="compositionally biased region" description="Polar residues" evidence="6">
    <location>
        <begin position="1093"/>
        <end position="1104"/>
    </location>
</feature>
<dbReference type="Pfam" id="PF09457">
    <property type="entry name" value="RBD-FIP"/>
    <property type="match status" value="1"/>
</dbReference>
<feature type="compositionally biased region" description="Low complexity" evidence="6">
    <location>
        <begin position="246"/>
        <end position="256"/>
    </location>
</feature>
<feature type="compositionally biased region" description="Acidic residues" evidence="6">
    <location>
        <begin position="352"/>
        <end position="361"/>
    </location>
</feature>
<feature type="region of interest" description="Disordered" evidence="6">
    <location>
        <begin position="811"/>
        <end position="1020"/>
    </location>
</feature>
<feature type="region of interest" description="Disordered" evidence="6">
    <location>
        <begin position="1035"/>
        <end position="1143"/>
    </location>
</feature>
<evidence type="ECO:0008006" key="11">
    <source>
        <dbReference type="Google" id="ProtNLM"/>
    </source>
</evidence>
<feature type="compositionally biased region" description="Basic and acidic residues" evidence="6">
    <location>
        <begin position="362"/>
        <end position="551"/>
    </location>
</feature>
<feature type="region of interest" description="Disordered" evidence="6">
    <location>
        <begin position="720"/>
        <end position="797"/>
    </location>
</feature>
<feature type="compositionally biased region" description="Low complexity" evidence="6">
    <location>
        <begin position="311"/>
        <end position="326"/>
    </location>
</feature>
<dbReference type="SUPFAM" id="SSF144270">
    <property type="entry name" value="Eferin C-derminal domain-like"/>
    <property type="match status" value="1"/>
</dbReference>
<feature type="compositionally biased region" description="Basic and acidic residues" evidence="6">
    <location>
        <begin position="1105"/>
        <end position="1116"/>
    </location>
</feature>
<evidence type="ECO:0000259" key="8">
    <source>
        <dbReference type="PROSITE" id="PS51511"/>
    </source>
</evidence>
<dbReference type="InterPro" id="IPR019018">
    <property type="entry name" value="Rab-bd_FIP-RBD"/>
</dbReference>
<proteinExistence type="predicted"/>
<name>A0AAV9S2I5_9TELE</name>
<keyword evidence="3" id="KW-0597">Phosphoprotein</keyword>
<dbReference type="PANTHER" id="PTHR15746:SF25">
    <property type="entry name" value="CALPONIN HOMOLOGY DOMAIN-CONTAINING PROTEIN DDB_G0272472 ISOFORM X1"/>
    <property type="match status" value="1"/>
</dbReference>
<keyword evidence="4" id="KW-0967">Endosome</keyword>
<evidence type="ECO:0000313" key="9">
    <source>
        <dbReference type="EMBL" id="KAK5615522.1"/>
    </source>
</evidence>
<feature type="region of interest" description="Disordered" evidence="6">
    <location>
        <begin position="673"/>
        <end position="692"/>
    </location>
</feature>
<dbReference type="InterPro" id="IPR037245">
    <property type="entry name" value="FIP-RBD_C_sf"/>
</dbReference>
<keyword evidence="5" id="KW-0653">Protein transport</keyword>
<evidence type="ECO:0000259" key="7">
    <source>
        <dbReference type="PROSITE" id="PS50004"/>
    </source>
</evidence>
<comment type="subcellular location">
    <subcellularLocation>
        <location evidence="1">Recycling endosome</location>
    </subcellularLocation>
</comment>
<dbReference type="GO" id="GO:0045055">
    <property type="term" value="P:regulated exocytosis"/>
    <property type="evidence" value="ECO:0007669"/>
    <property type="project" value="TreeGrafter"/>
</dbReference>
<dbReference type="FunFam" id="2.60.40.150:FF:000070">
    <property type="entry name" value="rab11 family-interacting protein 2 isoform X1"/>
    <property type="match status" value="1"/>
</dbReference>
<dbReference type="SMART" id="SM00239">
    <property type="entry name" value="C2"/>
    <property type="match status" value="1"/>
</dbReference>
<feature type="compositionally biased region" description="Basic and acidic residues" evidence="6">
    <location>
        <begin position="905"/>
        <end position="927"/>
    </location>
</feature>
<evidence type="ECO:0000256" key="4">
    <source>
        <dbReference type="ARBA" id="ARBA00022753"/>
    </source>
</evidence>
<dbReference type="Gene3D" id="1.20.5.2440">
    <property type="match status" value="1"/>
</dbReference>
<gene>
    <name evidence="9" type="ORF">CRENBAI_026123</name>
</gene>
<sequence>MSLSDQQWCPTSVQVTVLQARGLRIKGKSGTNDAYAVMQVGKEKYQTSVVEKSVAPVWKEEASFDLPPLLLQGGGGGKERGSLHVQVLHRALVGPDKLLGQAVINLLQLSEDKTRNKTEWFKLLDKTGKADKDRGEVLLDIQFMRNNMTASMFDLSAAGKSRSRLGKLKDKVRGKKKELDSSSGVVPSLIQVLTDSEEEDASGGGEGGASKDGKSKQHKRMSLFSPKSNLQRNMSQSMSVLPAKNSSLSGSQSSGLNVDSSEGKKKFKFKIHKHSSSSDSKDSSSGQQKQEQSNLCINGSHIYCEEPPPRTSRTGSSFSLSSSGRGSMEDVPENSSPSVNSLKAVKEHSSWMEEEEEDENVEDLRKEEEEKAKLEKDIRREQKEDAIGKQQGELERLAEEKLRRDEEEKVRKQEEEHQRLEERRRLEEQERRKLEEEKRCREEEERIKAEEERAQERRQEEELKLSEEKSRLKEEEERKIKEEKVRREQEKAEEQRKKEQAEERQREEAEERQREEAEERQREEAEERQREEAEERQREEAEEMRIEEEKKASRKKEHARREEEKRIEAEEKFRKAEEERIKMEEERKRKEHEEKLAKRKELEEKEMRKEQEQMQREEEERRKVEEDQARREEEERIQKEKIRREEEEKKKTEEEERKRKQEELERLAKEKLKQEEERREVEERARREEEVKIQKEKIREEEERKIRQDELERLAREKLRQEEEERRKVEEEQARREEDRIQEEKIREEEKAKKKMEEEMREEKRKEEEERIKNEEQRKIKTEEEKGKREEKERIKEEKWRAEELEKRRIEEEKVRRQKEERIKREEKAEKERREEEERKQERLTKEKKENEIKEEQKSVGTKLRLRVPAECTSTNPFDESFSPEETHTSKATTDDQRNPSAVSSEDRGAVFTNDRDPINAQQDKRVAPKPPGRNQPEVQKEEEMSVQHLSQINKQSKDKNVKTVSVAPQRSVTIAPLNRSSKDSKNNQSAMENDSTKEATTKHNKRPAPAIPCTAEDGLHRDVLEMKEDRASYSLNPFEDDDENDLAVHNDATNTGKTDPVCCPAVKSQTADKDATKIKSSKMARAPLPPAQNDTPSSSMISQNHEESKVSDDIRAAAPNKACNPQEVKSHVQFQESPNKESKQIVTVAGVKEEGPPAGSRRLQPVKPLNPLEQQSDSVKVGNDNKATGLDCNGVQHKTKAGIGRTGPYSQLTREELIALLLKQEHQLSARDKKISELERYIDNLLVRVIEEKPSILMSVSSLKKAA</sequence>
<dbReference type="Gene3D" id="2.60.40.150">
    <property type="entry name" value="C2 domain"/>
    <property type="match status" value="1"/>
</dbReference>
<comment type="caution">
    <text evidence="9">The sequence shown here is derived from an EMBL/GenBank/DDBJ whole genome shotgun (WGS) entry which is preliminary data.</text>
</comment>
<feature type="compositionally biased region" description="Basic and acidic residues" evidence="6">
    <location>
        <begin position="559"/>
        <end position="663"/>
    </location>
</feature>
<evidence type="ECO:0000256" key="6">
    <source>
        <dbReference type="SAM" id="MobiDB-lite"/>
    </source>
</evidence>
<evidence type="ECO:0000256" key="1">
    <source>
        <dbReference type="ARBA" id="ARBA00004172"/>
    </source>
</evidence>
<evidence type="ECO:0000256" key="2">
    <source>
        <dbReference type="ARBA" id="ARBA00022448"/>
    </source>
</evidence>
<feature type="compositionally biased region" description="Low complexity" evidence="6">
    <location>
        <begin position="283"/>
        <end position="293"/>
    </location>
</feature>
<dbReference type="InterPro" id="IPR037789">
    <property type="entry name" value="FIP_classI"/>
</dbReference>
<feature type="compositionally biased region" description="Basic and acidic residues" evidence="6">
    <location>
        <begin position="885"/>
        <end position="898"/>
    </location>
</feature>
<dbReference type="InterPro" id="IPR035892">
    <property type="entry name" value="C2_domain_sf"/>
</dbReference>
<evidence type="ECO:0000256" key="5">
    <source>
        <dbReference type="ARBA" id="ARBA00022927"/>
    </source>
</evidence>
<feature type="compositionally biased region" description="Polar residues" evidence="6">
    <location>
        <begin position="963"/>
        <end position="973"/>
    </location>
</feature>
<dbReference type="GO" id="GO:0015031">
    <property type="term" value="P:protein transport"/>
    <property type="evidence" value="ECO:0007669"/>
    <property type="project" value="UniProtKB-KW"/>
</dbReference>